<evidence type="ECO:0000256" key="4">
    <source>
        <dbReference type="ARBA" id="ARBA00022519"/>
    </source>
</evidence>
<protein>
    <submittedName>
        <fullName evidence="9">Serine transporter</fullName>
    </submittedName>
</protein>
<keyword evidence="2" id="KW-0813">Transport</keyword>
<dbReference type="RefSeq" id="WP_262596922.1">
    <property type="nucleotide sequence ID" value="NZ_CP103300.1"/>
</dbReference>
<feature type="transmembrane region" description="Helical" evidence="8">
    <location>
        <begin position="30"/>
        <end position="48"/>
    </location>
</feature>
<evidence type="ECO:0000256" key="2">
    <source>
        <dbReference type="ARBA" id="ARBA00022448"/>
    </source>
</evidence>
<keyword evidence="5 8" id="KW-0812">Transmembrane</keyword>
<feature type="transmembrane region" description="Helical" evidence="8">
    <location>
        <begin position="143"/>
        <end position="160"/>
    </location>
</feature>
<proteinExistence type="predicted"/>
<dbReference type="InterPro" id="IPR018227">
    <property type="entry name" value="Amino_acid_transport_2"/>
</dbReference>
<gene>
    <name evidence="9" type="ORF">NX720_19720</name>
</gene>
<feature type="transmembrane region" description="Helical" evidence="8">
    <location>
        <begin position="300"/>
        <end position="323"/>
    </location>
</feature>
<evidence type="ECO:0000256" key="5">
    <source>
        <dbReference type="ARBA" id="ARBA00022692"/>
    </source>
</evidence>
<keyword evidence="3" id="KW-1003">Cell membrane</keyword>
<evidence type="ECO:0000256" key="6">
    <source>
        <dbReference type="ARBA" id="ARBA00022989"/>
    </source>
</evidence>
<feature type="transmembrane region" description="Helical" evidence="8">
    <location>
        <begin position="105"/>
        <end position="123"/>
    </location>
</feature>
<feature type="transmembrane region" description="Helical" evidence="8">
    <location>
        <begin position="54"/>
        <end position="72"/>
    </location>
</feature>
<dbReference type="PANTHER" id="PTHR35334:SF2">
    <property type="entry name" value="SERINE TRANSPORTER SDAC"/>
    <property type="match status" value="1"/>
</dbReference>
<feature type="transmembrane region" description="Helical" evidence="8">
    <location>
        <begin position="410"/>
        <end position="428"/>
    </location>
</feature>
<dbReference type="PANTHER" id="PTHR35334">
    <property type="entry name" value="SERINE TRANSPORTER"/>
    <property type="match status" value="1"/>
</dbReference>
<evidence type="ECO:0000256" key="7">
    <source>
        <dbReference type="ARBA" id="ARBA00023136"/>
    </source>
</evidence>
<organism evidence="9 10">
    <name type="scientific">Endozoicomonas euniceicola</name>
    <dbReference type="NCBI Taxonomy" id="1234143"/>
    <lineage>
        <taxon>Bacteria</taxon>
        <taxon>Pseudomonadati</taxon>
        <taxon>Pseudomonadota</taxon>
        <taxon>Gammaproteobacteria</taxon>
        <taxon>Oceanospirillales</taxon>
        <taxon>Endozoicomonadaceae</taxon>
        <taxon>Endozoicomonas</taxon>
    </lineage>
</organism>
<feature type="transmembrane region" description="Helical" evidence="8">
    <location>
        <begin position="380"/>
        <end position="398"/>
    </location>
</feature>
<evidence type="ECO:0000313" key="10">
    <source>
        <dbReference type="Proteomes" id="UP001163255"/>
    </source>
</evidence>
<keyword evidence="4" id="KW-0997">Cell inner membrane</keyword>
<accession>A0ABY6GSN7</accession>
<feature type="transmembrane region" description="Helical" evidence="8">
    <location>
        <begin position="172"/>
        <end position="189"/>
    </location>
</feature>
<feature type="transmembrane region" description="Helical" evidence="8">
    <location>
        <begin position="201"/>
        <end position="222"/>
    </location>
</feature>
<keyword evidence="10" id="KW-1185">Reference proteome</keyword>
<evidence type="ECO:0000256" key="8">
    <source>
        <dbReference type="SAM" id="Phobius"/>
    </source>
</evidence>
<feature type="transmembrane region" description="Helical" evidence="8">
    <location>
        <begin position="258"/>
        <end position="276"/>
    </location>
</feature>
<dbReference type="Proteomes" id="UP001163255">
    <property type="component" value="Chromosome"/>
</dbReference>
<keyword evidence="6 8" id="KW-1133">Transmembrane helix</keyword>
<sequence length="432" mass="47840">MPKNSAELGKERAEAFGSSVSKWTSRDTGWMLNLFGTAIGAGILYLPISAGAGGIWPLIILSVMAGPMVWLAHRNLVRFCLSASNPTANITSTVNEHFGEKAGRVLTVGYFLCIYPIILLYGIGITNVVLSFIENQLQWEPPSRLWLCLSLVVGLVAIMHTGETWMLRAVKLLCYPLVVVLLGISLYLVPQWNLSAFDQPVDFHSMGVTLFLTTPLLIFSFNHSPACSAFARAYRVQINDEQACAHKTALILKRNTQLLLLVILLFVFSSVLSLSAEDMAQAKMENLPILSVLANQSGNLLFSILAPLIAFLAITSSWFGVYLGTLEGIQGLVVQHWLRKYPEKPVNTVGLKRFSVIFVVLTCWIAGYANWSVIGMVEMVVVPVLATILYLMPVYAFYRVERLKHFRQPFLDVFTALVGVVAITAFLVDKMF</sequence>
<keyword evidence="7 8" id="KW-0472">Membrane</keyword>
<name>A0ABY6GSN7_9GAMM</name>
<reference evidence="9" key="1">
    <citation type="submission" date="2022-10" db="EMBL/GenBank/DDBJ databases">
        <title>Completed Genome Sequence of two octocoral isolated bacterium, Endozoicomonas euniceicola EF212T and Endozoicomonas gorgoniicola PS125T.</title>
        <authorList>
            <person name="Chiou Y.-J."/>
            <person name="Chen Y.-H."/>
        </authorList>
    </citation>
    <scope>NUCLEOTIDE SEQUENCE</scope>
    <source>
        <strain evidence="9">EF212</strain>
    </source>
</reference>
<feature type="transmembrane region" description="Helical" evidence="8">
    <location>
        <begin position="354"/>
        <end position="374"/>
    </location>
</feature>
<dbReference type="EMBL" id="CP103300">
    <property type="protein sequence ID" value="UYM15076.1"/>
    <property type="molecule type" value="Genomic_DNA"/>
</dbReference>
<evidence type="ECO:0000256" key="1">
    <source>
        <dbReference type="ARBA" id="ARBA00004429"/>
    </source>
</evidence>
<dbReference type="Gene3D" id="1.20.1740.10">
    <property type="entry name" value="Amino acid/polyamine transporter I"/>
    <property type="match status" value="1"/>
</dbReference>
<comment type="subcellular location">
    <subcellularLocation>
        <location evidence="1">Cell inner membrane</location>
        <topology evidence="1">Multi-pass membrane protein</topology>
    </subcellularLocation>
</comment>
<evidence type="ECO:0000256" key="3">
    <source>
        <dbReference type="ARBA" id="ARBA00022475"/>
    </source>
</evidence>
<evidence type="ECO:0000313" key="9">
    <source>
        <dbReference type="EMBL" id="UYM15076.1"/>
    </source>
</evidence>